<dbReference type="InterPro" id="IPR005883">
    <property type="entry name" value="PilM"/>
</dbReference>
<dbReference type="Proteomes" id="UP001380290">
    <property type="component" value="Unassembled WGS sequence"/>
</dbReference>
<dbReference type="PANTHER" id="PTHR32432:SF3">
    <property type="entry name" value="ETHANOLAMINE UTILIZATION PROTEIN EUTJ"/>
    <property type="match status" value="1"/>
</dbReference>
<dbReference type="InterPro" id="IPR050696">
    <property type="entry name" value="FtsA/MreB"/>
</dbReference>
<keyword evidence="2" id="KW-1185">Reference proteome</keyword>
<protein>
    <submittedName>
        <fullName evidence="1">Pilus assembly protein PilM</fullName>
    </submittedName>
</protein>
<comment type="caution">
    <text evidence="1">The sequence shown here is derived from an EMBL/GenBank/DDBJ whole genome shotgun (WGS) entry which is preliminary data.</text>
</comment>
<proteinExistence type="predicted"/>
<evidence type="ECO:0000313" key="2">
    <source>
        <dbReference type="Proteomes" id="UP001380290"/>
    </source>
</evidence>
<evidence type="ECO:0000313" key="1">
    <source>
        <dbReference type="EMBL" id="MEJ5864647.1"/>
    </source>
</evidence>
<dbReference type="EMBL" id="JBBHLC010000046">
    <property type="protein sequence ID" value="MEJ5864647.1"/>
    <property type="molecule type" value="Genomic_DNA"/>
</dbReference>
<name>A0ABU8QVF4_9PSED</name>
<gene>
    <name evidence="1" type="primary">pilM</name>
    <name evidence="1" type="ORF">V7S98_15585</name>
</gene>
<dbReference type="RefSeq" id="WP_339599823.1">
    <property type="nucleotide sequence ID" value="NZ_JBBHLC010000046.1"/>
</dbReference>
<reference evidence="1 2" key="1">
    <citation type="submission" date="2024-02" db="EMBL/GenBank/DDBJ databases">
        <title>Identification of pathogenicity and growth-promoting function of Pseudomonas putida variant.</title>
        <authorList>
            <person name="Sun J."/>
        </authorList>
    </citation>
    <scope>NUCLEOTIDE SEQUENCE [LARGE SCALE GENOMIC DNA]</scope>
    <source>
        <strain evidence="1 2">A03</strain>
    </source>
</reference>
<dbReference type="PANTHER" id="PTHR32432">
    <property type="entry name" value="CELL DIVISION PROTEIN FTSA-RELATED"/>
    <property type="match status" value="1"/>
</dbReference>
<dbReference type="SUPFAM" id="SSF53067">
    <property type="entry name" value="Actin-like ATPase domain"/>
    <property type="match status" value="1"/>
</dbReference>
<dbReference type="Gene3D" id="3.30.1490.300">
    <property type="match status" value="1"/>
</dbReference>
<accession>A0ABU8QVF4</accession>
<organism evidence="1 2">
    <name type="scientific">Pseudomonas farsensis</name>
    <dbReference type="NCBI Taxonomy" id="2745492"/>
    <lineage>
        <taxon>Bacteria</taxon>
        <taxon>Pseudomonadati</taxon>
        <taxon>Pseudomonadota</taxon>
        <taxon>Gammaproteobacteria</taxon>
        <taxon>Pseudomonadales</taxon>
        <taxon>Pseudomonadaceae</taxon>
        <taxon>Pseudomonas</taxon>
    </lineage>
</organism>
<dbReference type="Pfam" id="PF11104">
    <property type="entry name" value="PilM_2"/>
    <property type="match status" value="1"/>
</dbReference>
<sequence length="282" mass="29486">MLGRLGRDAGSLLGVEITANAIRMLQVRRHRGRCQVTGWACQALAAPGGGAQLAQALVQAHRRCATAQRKVALALPASQVICKLCQLPQGSHAQDIETLLLGQADQLFPFPIDDLALDFQVVGASRCDPGLVDVVVAGCRQSQLEPLEALFGEAGLELVAMEVDSFALRRALLAEDAAGWALVQLEADKLVLHLWAQSLLPTRQQLPLGAASCWVDELARLLGAACGQLQGVVLAGDGADTADAQRLTQRLGIACRLAVLPAGLGAAPGMALAYGLAMGGLR</sequence>
<dbReference type="InterPro" id="IPR043129">
    <property type="entry name" value="ATPase_NBD"/>
</dbReference>